<dbReference type="CDD" id="cd06093">
    <property type="entry name" value="PX_domain"/>
    <property type="match status" value="1"/>
</dbReference>
<dbReference type="EMBL" id="CAJJDN010000017">
    <property type="protein sequence ID" value="CAD8063378.1"/>
    <property type="molecule type" value="Genomic_DNA"/>
</dbReference>
<organism evidence="2 3">
    <name type="scientific">Paramecium sonneborni</name>
    <dbReference type="NCBI Taxonomy" id="65129"/>
    <lineage>
        <taxon>Eukaryota</taxon>
        <taxon>Sar</taxon>
        <taxon>Alveolata</taxon>
        <taxon>Ciliophora</taxon>
        <taxon>Intramacronucleata</taxon>
        <taxon>Oligohymenophorea</taxon>
        <taxon>Peniculida</taxon>
        <taxon>Parameciidae</taxon>
        <taxon>Paramecium</taxon>
    </lineage>
</organism>
<evidence type="ECO:0000313" key="2">
    <source>
        <dbReference type="EMBL" id="CAD8063378.1"/>
    </source>
</evidence>
<dbReference type="Pfam" id="PF00787">
    <property type="entry name" value="PX"/>
    <property type="match status" value="1"/>
</dbReference>
<dbReference type="GO" id="GO:0035091">
    <property type="term" value="F:phosphatidylinositol binding"/>
    <property type="evidence" value="ECO:0007669"/>
    <property type="project" value="InterPro"/>
</dbReference>
<dbReference type="Proteomes" id="UP000692954">
    <property type="component" value="Unassembled WGS sequence"/>
</dbReference>
<protein>
    <recommendedName>
        <fullName evidence="1">PX domain-containing protein</fullName>
    </recommendedName>
</protein>
<evidence type="ECO:0000259" key="1">
    <source>
        <dbReference type="PROSITE" id="PS50195"/>
    </source>
</evidence>
<accession>A0A8S1L687</accession>
<name>A0A8S1L687_9CILI</name>
<feature type="domain" description="PX" evidence="1">
    <location>
        <begin position="54"/>
        <end position="200"/>
    </location>
</feature>
<sequence length="597" mass="71462">MKQILTQSFTHDVLPTLFREQSEQPIQVQKQQAQKEQGKDLYALIVDQQMIKQIEIIEIFKEEDHESIYKKHIVNYVIQIKTDYFDYTIPKRYSEFEKLHEQVYQKQSKLHTCFKKMPKFPQKTMIQTNSRKNIAQRQEMLQRFLQHLLKNLNHSLYIFLEFLNIKEQFQKGGFDQNVKLHQFSKDENALNDLLDSSPKKIQPKNEPEQMIIHYLKKLNEKIDERGKIFQKMEKYCFGKIQQVSSTMLKVLFIGDDERQLEGIMQALLMHNNDIQTHISCINGFQFFRKVLEYDYNQNAEQALRQFGEITIKQFRKMKIQSHICGQQKLCKQDALILLHKYINQNQLKDQMIKYLIDDDECLKEYEYFVQTHLNKMIDDIKLNKDSNENLQELLPTKSNSTEHAILEQEASIEQLQEISQMNLNWKFVQEYENHSLYHLSGQFVKSVHPLNCSLEKTILLFTDQKIQWYHGMIQRDVIQKYDEYRNFIVEYFIWEDKSTFKKMAFVSEQEIIRVDDYLYKITIIPSTKPLPINYKIKCDEQGQKMSLMFLKKITDNSTEAIIYQNIMDNTFRAALTPVILKEIPWFNHTITKLKALL</sequence>
<evidence type="ECO:0000313" key="3">
    <source>
        <dbReference type="Proteomes" id="UP000692954"/>
    </source>
</evidence>
<dbReference type="AlphaFoldDB" id="A0A8S1L687"/>
<keyword evidence="3" id="KW-1185">Reference proteome</keyword>
<gene>
    <name evidence="2" type="ORF">PSON_ATCC_30995.1.T0170378</name>
</gene>
<proteinExistence type="predicted"/>
<dbReference type="PROSITE" id="PS50195">
    <property type="entry name" value="PX"/>
    <property type="match status" value="1"/>
</dbReference>
<dbReference type="SMART" id="SM00312">
    <property type="entry name" value="PX"/>
    <property type="match status" value="1"/>
</dbReference>
<comment type="caution">
    <text evidence="2">The sequence shown here is derived from an EMBL/GenBank/DDBJ whole genome shotgun (WGS) entry which is preliminary data.</text>
</comment>
<dbReference type="OrthoDB" id="93876at2759"/>
<reference evidence="2" key="1">
    <citation type="submission" date="2021-01" db="EMBL/GenBank/DDBJ databases">
        <authorList>
            <consortium name="Genoscope - CEA"/>
            <person name="William W."/>
        </authorList>
    </citation>
    <scope>NUCLEOTIDE SEQUENCE</scope>
</reference>
<dbReference type="InterPro" id="IPR001683">
    <property type="entry name" value="PX_dom"/>
</dbReference>